<dbReference type="Proteomes" id="UP000247591">
    <property type="component" value="Unassembled WGS sequence"/>
</dbReference>
<organism evidence="1 2">
    <name type="scientific">Williamsia limnetica</name>
    <dbReference type="NCBI Taxonomy" id="882452"/>
    <lineage>
        <taxon>Bacteria</taxon>
        <taxon>Bacillati</taxon>
        <taxon>Actinomycetota</taxon>
        <taxon>Actinomycetes</taxon>
        <taxon>Mycobacteriales</taxon>
        <taxon>Nocardiaceae</taxon>
        <taxon>Williamsia</taxon>
    </lineage>
</organism>
<comment type="caution">
    <text evidence="1">The sequence shown here is derived from an EMBL/GenBank/DDBJ whole genome shotgun (WGS) entry which is preliminary data.</text>
</comment>
<dbReference type="EMBL" id="QJSP01000016">
    <property type="protein sequence ID" value="PYE13448.1"/>
    <property type="molecule type" value="Genomic_DNA"/>
</dbReference>
<evidence type="ECO:0000313" key="1">
    <source>
        <dbReference type="EMBL" id="PYE13448.1"/>
    </source>
</evidence>
<gene>
    <name evidence="1" type="ORF">DFR67_1162</name>
</gene>
<evidence type="ECO:0000313" key="2">
    <source>
        <dbReference type="Proteomes" id="UP000247591"/>
    </source>
</evidence>
<reference evidence="1 2" key="1">
    <citation type="submission" date="2018-06" db="EMBL/GenBank/DDBJ databases">
        <title>Genomic Encyclopedia of Type Strains, Phase IV (KMG-IV): sequencing the most valuable type-strain genomes for metagenomic binning, comparative biology and taxonomic classification.</title>
        <authorList>
            <person name="Goeker M."/>
        </authorList>
    </citation>
    <scope>NUCLEOTIDE SEQUENCE [LARGE SCALE GENOMIC DNA]</scope>
    <source>
        <strain evidence="1 2">DSM 45521</strain>
    </source>
</reference>
<sequence>MESNSTLSDSADWWLVLSSRTEFADGTHGREMHCKVLQWERLTDNHGQPALTAWLNARHPIRADRLEQHREAEGLSRGPYVRLTAEDIETLRQAGTWHTIEL</sequence>
<name>A0A318RIL3_WILLI</name>
<dbReference type="AlphaFoldDB" id="A0A318RIL3"/>
<keyword evidence="2" id="KW-1185">Reference proteome</keyword>
<protein>
    <submittedName>
        <fullName evidence="1">Uncharacterized protein</fullName>
    </submittedName>
</protein>
<dbReference type="RefSeq" id="WP_211325143.1">
    <property type="nucleotide sequence ID" value="NZ_QJSP01000016.1"/>
</dbReference>
<proteinExistence type="predicted"/>
<accession>A0A318RIL3</accession>